<gene>
    <name evidence="2" type="ORF">L207DRAFT_535709</name>
</gene>
<dbReference type="Proteomes" id="UP000235786">
    <property type="component" value="Unassembled WGS sequence"/>
</dbReference>
<organism evidence="2 3">
    <name type="scientific">Hyaloscypha variabilis (strain UAMH 11265 / GT02V1 / F)</name>
    <name type="common">Meliniomyces variabilis</name>
    <dbReference type="NCBI Taxonomy" id="1149755"/>
    <lineage>
        <taxon>Eukaryota</taxon>
        <taxon>Fungi</taxon>
        <taxon>Dikarya</taxon>
        <taxon>Ascomycota</taxon>
        <taxon>Pezizomycotina</taxon>
        <taxon>Leotiomycetes</taxon>
        <taxon>Helotiales</taxon>
        <taxon>Hyaloscyphaceae</taxon>
        <taxon>Hyaloscypha</taxon>
        <taxon>Hyaloscypha variabilis</taxon>
    </lineage>
</organism>
<dbReference type="PANTHER" id="PTHR35910:SF6">
    <property type="entry name" value="2EXR DOMAIN-CONTAINING PROTEIN"/>
    <property type="match status" value="1"/>
</dbReference>
<evidence type="ECO:0000259" key="1">
    <source>
        <dbReference type="Pfam" id="PF20150"/>
    </source>
</evidence>
<evidence type="ECO:0000313" key="3">
    <source>
        <dbReference type="Proteomes" id="UP000235786"/>
    </source>
</evidence>
<dbReference type="Pfam" id="PF20150">
    <property type="entry name" value="2EXR"/>
    <property type="match status" value="1"/>
</dbReference>
<name>A0A2J6R3E4_HYAVF</name>
<dbReference type="InterPro" id="IPR045518">
    <property type="entry name" value="2EXR"/>
</dbReference>
<protein>
    <recommendedName>
        <fullName evidence="1">2EXR domain-containing protein</fullName>
    </recommendedName>
</protein>
<reference evidence="2 3" key="1">
    <citation type="submission" date="2016-04" db="EMBL/GenBank/DDBJ databases">
        <title>A degradative enzymes factory behind the ericoid mycorrhizal symbiosis.</title>
        <authorList>
            <consortium name="DOE Joint Genome Institute"/>
            <person name="Martino E."/>
            <person name="Morin E."/>
            <person name="Grelet G."/>
            <person name="Kuo A."/>
            <person name="Kohler A."/>
            <person name="Daghino S."/>
            <person name="Barry K."/>
            <person name="Choi C."/>
            <person name="Cichocki N."/>
            <person name="Clum A."/>
            <person name="Copeland A."/>
            <person name="Hainaut M."/>
            <person name="Haridas S."/>
            <person name="Labutti K."/>
            <person name="Lindquist E."/>
            <person name="Lipzen A."/>
            <person name="Khouja H.-R."/>
            <person name="Murat C."/>
            <person name="Ohm R."/>
            <person name="Olson A."/>
            <person name="Spatafora J."/>
            <person name="Veneault-Fourrey C."/>
            <person name="Henrissat B."/>
            <person name="Grigoriev I."/>
            <person name="Martin F."/>
            <person name="Perotto S."/>
        </authorList>
    </citation>
    <scope>NUCLEOTIDE SEQUENCE [LARGE SCALE GENOMIC DNA]</scope>
    <source>
        <strain evidence="2 3">F</strain>
    </source>
</reference>
<dbReference type="AlphaFoldDB" id="A0A2J6R3E4"/>
<dbReference type="PANTHER" id="PTHR35910">
    <property type="entry name" value="2EXR DOMAIN-CONTAINING PROTEIN"/>
    <property type="match status" value="1"/>
</dbReference>
<dbReference type="OrthoDB" id="3565000at2759"/>
<keyword evidence="3" id="KW-1185">Reference proteome</keyword>
<dbReference type="EMBL" id="KZ613957">
    <property type="protein sequence ID" value="PMD33005.1"/>
    <property type="molecule type" value="Genomic_DNA"/>
</dbReference>
<accession>A0A2J6R3E4</accession>
<feature type="domain" description="2EXR" evidence="1">
    <location>
        <begin position="23"/>
        <end position="130"/>
    </location>
</feature>
<evidence type="ECO:0000313" key="2">
    <source>
        <dbReference type="EMBL" id="PMD33005.1"/>
    </source>
</evidence>
<sequence>MSRVQLLCRALPQLAIPSPLATFPRFPQLSREIRNKIWKYAAMQPREIRLGKLRHFQEEEDTEHRGNDTEAPAILQASREARSEGSRYYTKVRESRRSVRTDENGMYLAADLIMDRVIGRDIWVNFKVDRFIWSTGHFSVDPTGLPASTMIRAIGYREFNFDSSVIQQIQHLMIDLRKCRLGWHLRSLGSILNNEHMQMVTIVADWWVRRGTGSLLMKEVHRHGIENRMCSDILTQLSMDSGWSKLRFGIELAPFELNQGPRVPMARHEPGYFQYFLTST</sequence>
<proteinExistence type="predicted"/>